<gene>
    <name evidence="8" type="ORF">DM860_009134</name>
</gene>
<feature type="active site" evidence="6">
    <location>
        <position position="108"/>
    </location>
</feature>
<organism evidence="8 9">
    <name type="scientific">Cuscuta australis</name>
    <dbReference type="NCBI Taxonomy" id="267555"/>
    <lineage>
        <taxon>Eukaryota</taxon>
        <taxon>Viridiplantae</taxon>
        <taxon>Streptophyta</taxon>
        <taxon>Embryophyta</taxon>
        <taxon>Tracheophyta</taxon>
        <taxon>Spermatophyta</taxon>
        <taxon>Magnoliopsida</taxon>
        <taxon>eudicotyledons</taxon>
        <taxon>Gunneridae</taxon>
        <taxon>Pentapetalae</taxon>
        <taxon>asterids</taxon>
        <taxon>lamiids</taxon>
        <taxon>Solanales</taxon>
        <taxon>Convolvulaceae</taxon>
        <taxon>Cuscuteae</taxon>
        <taxon>Cuscuta</taxon>
        <taxon>Cuscuta subgen. Grammica</taxon>
        <taxon>Cuscuta sect. Cleistogrammica</taxon>
    </lineage>
</organism>
<dbReference type="GO" id="GO:0004190">
    <property type="term" value="F:aspartic-type endopeptidase activity"/>
    <property type="evidence" value="ECO:0007669"/>
    <property type="project" value="UniProtKB-KW"/>
</dbReference>
<dbReference type="Pfam" id="PF14541">
    <property type="entry name" value="TAXi_C"/>
    <property type="match status" value="1"/>
</dbReference>
<dbReference type="InterPro" id="IPR021109">
    <property type="entry name" value="Peptidase_aspartic_dom_sf"/>
</dbReference>
<dbReference type="InterPro" id="IPR032861">
    <property type="entry name" value="TAXi_N"/>
</dbReference>
<dbReference type="InterPro" id="IPR001461">
    <property type="entry name" value="Aspartic_peptidase_A1"/>
</dbReference>
<dbReference type="PANTHER" id="PTHR13683">
    <property type="entry name" value="ASPARTYL PROTEASES"/>
    <property type="match status" value="1"/>
</dbReference>
<proteinExistence type="inferred from homology"/>
<accession>A0A328D7X9</accession>
<dbReference type="EMBL" id="NQVE01000183">
    <property type="protein sequence ID" value="RAL41952.1"/>
    <property type="molecule type" value="Genomic_DNA"/>
</dbReference>
<dbReference type="Pfam" id="PF14543">
    <property type="entry name" value="TAXi_N"/>
    <property type="match status" value="1"/>
</dbReference>
<evidence type="ECO:0000256" key="4">
    <source>
        <dbReference type="ARBA" id="ARBA00022801"/>
    </source>
</evidence>
<evidence type="ECO:0000256" key="5">
    <source>
        <dbReference type="ARBA" id="ARBA00023180"/>
    </source>
</evidence>
<reference evidence="8 9" key="1">
    <citation type="submission" date="2018-06" db="EMBL/GenBank/DDBJ databases">
        <title>The Genome of Cuscuta australis (Dodder) Provides Insight into the Evolution of Plant Parasitism.</title>
        <authorList>
            <person name="Liu H."/>
        </authorList>
    </citation>
    <scope>NUCLEOTIDE SEQUENCE [LARGE SCALE GENOMIC DNA]</scope>
    <source>
        <strain evidence="9">cv. Yunnan</strain>
        <tissue evidence="8">Vines</tissue>
    </source>
</reference>
<keyword evidence="3" id="KW-0064">Aspartyl protease</keyword>
<dbReference type="InterPro" id="IPR034161">
    <property type="entry name" value="Pepsin-like_plant"/>
</dbReference>
<keyword evidence="4" id="KW-0378">Hydrolase</keyword>
<dbReference type="InterPro" id="IPR033121">
    <property type="entry name" value="PEPTIDASE_A1"/>
</dbReference>
<dbReference type="PROSITE" id="PS51767">
    <property type="entry name" value="PEPTIDASE_A1"/>
    <property type="match status" value="1"/>
</dbReference>
<evidence type="ECO:0000256" key="2">
    <source>
        <dbReference type="ARBA" id="ARBA00022670"/>
    </source>
</evidence>
<evidence type="ECO:0000256" key="3">
    <source>
        <dbReference type="ARBA" id="ARBA00022750"/>
    </source>
</evidence>
<dbReference type="Proteomes" id="UP000249390">
    <property type="component" value="Unassembled WGS sequence"/>
</dbReference>
<keyword evidence="9" id="KW-1185">Reference proteome</keyword>
<protein>
    <recommendedName>
        <fullName evidence="7">Peptidase A1 domain-containing protein</fullName>
    </recommendedName>
</protein>
<evidence type="ECO:0000259" key="7">
    <source>
        <dbReference type="PROSITE" id="PS51767"/>
    </source>
</evidence>
<dbReference type="GO" id="GO:0006508">
    <property type="term" value="P:proteolysis"/>
    <property type="evidence" value="ECO:0007669"/>
    <property type="project" value="UniProtKB-KW"/>
</dbReference>
<evidence type="ECO:0000313" key="9">
    <source>
        <dbReference type="Proteomes" id="UP000249390"/>
    </source>
</evidence>
<dbReference type="SUPFAM" id="SSF50630">
    <property type="entry name" value="Acid proteases"/>
    <property type="match status" value="1"/>
</dbReference>
<feature type="domain" description="Peptidase A1" evidence="7">
    <location>
        <begin position="90"/>
        <end position="444"/>
    </location>
</feature>
<dbReference type="CDD" id="cd05476">
    <property type="entry name" value="pepsin_A_like_plant"/>
    <property type="match status" value="1"/>
</dbReference>
<dbReference type="AlphaFoldDB" id="A0A328D7X9"/>
<dbReference type="PRINTS" id="PR00792">
    <property type="entry name" value="PEPSIN"/>
</dbReference>
<evidence type="ECO:0000256" key="1">
    <source>
        <dbReference type="ARBA" id="ARBA00007447"/>
    </source>
</evidence>
<dbReference type="PANTHER" id="PTHR13683:SF768">
    <property type="entry name" value="EUKARYOTIC ASPARTYL PROTEASE FAMILY PROTEIN"/>
    <property type="match status" value="1"/>
</dbReference>
<dbReference type="Gene3D" id="2.40.70.10">
    <property type="entry name" value="Acid Proteases"/>
    <property type="match status" value="2"/>
</dbReference>
<keyword evidence="5" id="KW-0325">Glycoprotein</keyword>
<comment type="caution">
    <text evidence="8">The sequence shown here is derived from an EMBL/GenBank/DDBJ whole genome shotgun (WGS) entry which is preliminary data.</text>
</comment>
<name>A0A328D7X9_9ASTE</name>
<comment type="similarity">
    <text evidence="1">Belongs to the peptidase A1 family.</text>
</comment>
<keyword evidence="2" id="KW-0645">Protease</keyword>
<dbReference type="InterPro" id="IPR032799">
    <property type="entry name" value="TAXi_C"/>
</dbReference>
<evidence type="ECO:0000313" key="8">
    <source>
        <dbReference type="EMBL" id="RAL41952.1"/>
    </source>
</evidence>
<evidence type="ECO:0000256" key="6">
    <source>
        <dbReference type="PIRSR" id="PIRSR601461-1"/>
    </source>
</evidence>
<feature type="active site" evidence="6">
    <location>
        <position position="324"/>
    </location>
</feature>
<sequence length="496" mass="54643">MLFAVDSIRRGSSRRSAMADLRFLAVLVLWTAFAESNDNFVFQVKHKYGRRGSSVLRELRAHDSARHRRMLAAFDFELGGNGLPTDAALYYTKLAIGTPSKDYYVQVDTGSDIFWVNCVDCNTCPKKSDIGIDLALYDIKTSSTAKEVTCDHHFCTKMFNAPYADCKVGMRCEYQVSYGDGSKTAGYFVQDNVHFHQVSGSLQTKLLNGTITFGCSGQPTGELGTSTEAVDGIIGFGQANTSLVSQLAASGMAKKIFSHCLDGKNGGGIFAIGQVVRPKVKSTPLVPDEPHYNVIMKAIEVDGDPLDIPTDSFDIGSSRGTIVDSGTTLAYLPSTIYDSLKSKMMAKHSSLKMHTVEELFQCFYYYENIDDGFPDVSFIFQNSLHLTVHPRDYLFEVKDNEWCIGWQNSGLQSRDGAEITLLGDIVLSGKLVVYDIENQTIGWTEHNCSSSITVRDERSGKVYSVGAHDISSAYANGGIENLLMLLIFTILWNSLI</sequence>